<dbReference type="SUPFAM" id="SSF46785">
    <property type="entry name" value="Winged helix' DNA-binding domain"/>
    <property type="match status" value="1"/>
</dbReference>
<evidence type="ECO:0000256" key="1">
    <source>
        <dbReference type="ARBA" id="ARBA00004613"/>
    </source>
</evidence>
<evidence type="ECO:0000256" key="2">
    <source>
        <dbReference type="ARBA" id="ARBA00022525"/>
    </source>
</evidence>
<evidence type="ECO:0000256" key="5">
    <source>
        <dbReference type="SAM" id="MobiDB-lite"/>
    </source>
</evidence>
<evidence type="ECO:0000256" key="4">
    <source>
        <dbReference type="ARBA" id="ARBA00022837"/>
    </source>
</evidence>
<reference evidence="8" key="1">
    <citation type="journal article" date="2022" name="Syst. Appl. Microbiol.">
        <title>Natronocalculus amylovorans gen. nov., sp. nov., and Natranaeroarchaeum aerophilus sp. nov., dominant culturable amylolytic natronoarchaea from hypersaline soda lakes in southwestern Siberia.</title>
        <authorList>
            <person name="Sorokin D.Y."/>
            <person name="Elcheninov A.G."/>
            <person name="Khizhniak T.V."/>
            <person name="Koenen M."/>
            <person name="Bale N.J."/>
            <person name="Damste J.S.S."/>
            <person name="Kublanov I.V."/>
        </authorList>
    </citation>
    <scope>NUCLEOTIDE SEQUENCE</scope>
    <source>
        <strain evidence="8">AArc-St2</strain>
    </source>
</reference>
<dbReference type="AlphaFoldDB" id="A0AAE3FVP3"/>
<keyword evidence="3" id="KW-0732">Signal</keyword>
<dbReference type="Pfam" id="PF18884">
    <property type="entry name" value="TSP3_bac"/>
    <property type="match status" value="1"/>
</dbReference>
<protein>
    <recommendedName>
        <fullName evidence="7">DUF7343 domain-containing protein</fullName>
    </recommendedName>
</protein>
<keyword evidence="9" id="KW-1185">Reference proteome</keyword>
<feature type="transmembrane region" description="Helical" evidence="6">
    <location>
        <begin position="211"/>
        <end position="231"/>
    </location>
</feature>
<name>A0AAE3FVP3_9EURY</name>
<accession>A0AAE3FVP3</accession>
<evidence type="ECO:0000313" key="9">
    <source>
        <dbReference type="Proteomes" id="UP001203207"/>
    </source>
</evidence>
<keyword evidence="6" id="KW-0812">Transmembrane</keyword>
<sequence>MATDELLLGFSQKHVLITVAIVACLLGVCLIVLPTATAEVDSSPHINAVSYHGDGVAVETADRTFLWAEESATLTIAVSPDRESAVFVCASTEALESDHVSFGCEFIPRGTETAYVPLHIDHWPESAHGNQWISIRLYSGHGSTEQQIVDTQTVPVHIFLPEGDLSGNGLLNEQEISAGTHPAYADTDGDGLSDGLEVLLGTNPRNPYTPINIGIGLLLIVGGLVGLVSVFTGRSPLSLPSAIGSRSHTSSNTPQSHTWSVDRTPTADPADTVPPPTRITTLLEEAGGKKRQSELVVDTNWSKSKVSRVLSSMEEDDKITRIRLGREKLVCLRGHEPIDLSPPFERNQ</sequence>
<dbReference type="Pfam" id="PF24034">
    <property type="entry name" value="DUF7343"/>
    <property type="match status" value="1"/>
</dbReference>
<dbReference type="InterPro" id="IPR059100">
    <property type="entry name" value="TSP3_bac"/>
</dbReference>
<reference evidence="8" key="2">
    <citation type="submission" date="2022-02" db="EMBL/GenBank/DDBJ databases">
        <authorList>
            <person name="Elcheninov A.G."/>
            <person name="Sorokin D.Y."/>
            <person name="Kublanov I.V."/>
        </authorList>
    </citation>
    <scope>NUCLEOTIDE SEQUENCE</scope>
    <source>
        <strain evidence="8">AArc-St2</strain>
    </source>
</reference>
<feature type="domain" description="DUF7343" evidence="7">
    <location>
        <begin position="277"/>
        <end position="332"/>
    </location>
</feature>
<evidence type="ECO:0000256" key="3">
    <source>
        <dbReference type="ARBA" id="ARBA00022729"/>
    </source>
</evidence>
<evidence type="ECO:0000259" key="7">
    <source>
        <dbReference type="Pfam" id="PF24034"/>
    </source>
</evidence>
<evidence type="ECO:0000313" key="8">
    <source>
        <dbReference type="EMBL" id="MCL9816036.1"/>
    </source>
</evidence>
<comment type="subcellular location">
    <subcellularLocation>
        <location evidence="1">Secreted</location>
    </subcellularLocation>
</comment>
<dbReference type="RefSeq" id="WP_250582968.1">
    <property type="nucleotide sequence ID" value="NZ_JAKRVX010000001.1"/>
</dbReference>
<proteinExistence type="predicted"/>
<keyword evidence="2" id="KW-0964">Secreted</keyword>
<dbReference type="InterPro" id="IPR055767">
    <property type="entry name" value="DUF7343"/>
</dbReference>
<dbReference type="InterPro" id="IPR036390">
    <property type="entry name" value="WH_DNA-bd_sf"/>
</dbReference>
<gene>
    <name evidence="8" type="ORF">AArcSt2_03680</name>
</gene>
<comment type="caution">
    <text evidence="8">The sequence shown here is derived from an EMBL/GenBank/DDBJ whole genome shotgun (WGS) entry which is preliminary data.</text>
</comment>
<evidence type="ECO:0000256" key="6">
    <source>
        <dbReference type="SAM" id="Phobius"/>
    </source>
</evidence>
<dbReference type="Proteomes" id="UP001203207">
    <property type="component" value="Unassembled WGS sequence"/>
</dbReference>
<keyword evidence="6" id="KW-1133">Transmembrane helix</keyword>
<organism evidence="8 9">
    <name type="scientific">Natronocalculus amylovorans</name>
    <dbReference type="NCBI Taxonomy" id="2917812"/>
    <lineage>
        <taxon>Archaea</taxon>
        <taxon>Methanobacteriati</taxon>
        <taxon>Methanobacteriota</taxon>
        <taxon>Stenosarchaea group</taxon>
        <taxon>Halobacteria</taxon>
        <taxon>Halobacteriales</taxon>
        <taxon>Haloferacaceae</taxon>
        <taxon>Natronocalculus</taxon>
    </lineage>
</organism>
<keyword evidence="6" id="KW-0472">Membrane</keyword>
<keyword evidence="4" id="KW-0106">Calcium</keyword>
<feature type="compositionally biased region" description="Polar residues" evidence="5">
    <location>
        <begin position="244"/>
        <end position="259"/>
    </location>
</feature>
<dbReference type="EMBL" id="JAKRVX010000001">
    <property type="protein sequence ID" value="MCL9816036.1"/>
    <property type="molecule type" value="Genomic_DNA"/>
</dbReference>
<feature type="compositionally biased region" description="Low complexity" evidence="5">
    <location>
        <begin position="261"/>
        <end position="271"/>
    </location>
</feature>
<feature type="region of interest" description="Disordered" evidence="5">
    <location>
        <begin position="240"/>
        <end position="276"/>
    </location>
</feature>